<proteinExistence type="predicted"/>
<organism evidence="1 2">
    <name type="scientific">Hydnum rufescens UP504</name>
    <dbReference type="NCBI Taxonomy" id="1448309"/>
    <lineage>
        <taxon>Eukaryota</taxon>
        <taxon>Fungi</taxon>
        <taxon>Dikarya</taxon>
        <taxon>Basidiomycota</taxon>
        <taxon>Agaricomycotina</taxon>
        <taxon>Agaricomycetes</taxon>
        <taxon>Cantharellales</taxon>
        <taxon>Hydnaceae</taxon>
        <taxon>Hydnum</taxon>
    </lineage>
</organism>
<reference evidence="1" key="1">
    <citation type="journal article" date="2020" name="Nat. Commun.">
        <title>Large-scale genome sequencing of mycorrhizal fungi provides insights into the early evolution of symbiotic traits.</title>
        <authorList>
            <person name="Miyauchi S."/>
            <person name="Kiss E."/>
            <person name="Kuo A."/>
            <person name="Drula E."/>
            <person name="Kohler A."/>
            <person name="Sanchez-Garcia M."/>
            <person name="Morin E."/>
            <person name="Andreopoulos B."/>
            <person name="Barry K.W."/>
            <person name="Bonito G."/>
            <person name="Buee M."/>
            <person name="Carver A."/>
            <person name="Chen C."/>
            <person name="Cichocki N."/>
            <person name="Clum A."/>
            <person name="Culley D."/>
            <person name="Crous P.W."/>
            <person name="Fauchery L."/>
            <person name="Girlanda M."/>
            <person name="Hayes R.D."/>
            <person name="Keri Z."/>
            <person name="LaButti K."/>
            <person name="Lipzen A."/>
            <person name="Lombard V."/>
            <person name="Magnuson J."/>
            <person name="Maillard F."/>
            <person name="Murat C."/>
            <person name="Nolan M."/>
            <person name="Ohm R.A."/>
            <person name="Pangilinan J."/>
            <person name="Pereira M.F."/>
            <person name="Perotto S."/>
            <person name="Peter M."/>
            <person name="Pfister S."/>
            <person name="Riley R."/>
            <person name="Sitrit Y."/>
            <person name="Stielow J.B."/>
            <person name="Szollosi G."/>
            <person name="Zifcakova L."/>
            <person name="Stursova M."/>
            <person name="Spatafora J.W."/>
            <person name="Tedersoo L."/>
            <person name="Vaario L.M."/>
            <person name="Yamada A."/>
            <person name="Yan M."/>
            <person name="Wang P."/>
            <person name="Xu J."/>
            <person name="Bruns T."/>
            <person name="Baldrian P."/>
            <person name="Vilgalys R."/>
            <person name="Dunand C."/>
            <person name="Henrissat B."/>
            <person name="Grigoriev I.V."/>
            <person name="Hibbett D."/>
            <person name="Nagy L.G."/>
            <person name="Martin F.M."/>
        </authorList>
    </citation>
    <scope>NUCLEOTIDE SEQUENCE</scope>
    <source>
        <strain evidence="1">UP504</strain>
    </source>
</reference>
<dbReference type="Pfam" id="PF00702">
    <property type="entry name" value="Hydrolase"/>
    <property type="match status" value="1"/>
</dbReference>
<keyword evidence="2" id="KW-1185">Reference proteome</keyword>
<dbReference type="EMBL" id="MU128952">
    <property type="protein sequence ID" value="KAF9515231.1"/>
    <property type="molecule type" value="Genomic_DNA"/>
</dbReference>
<dbReference type="InterPro" id="IPR051806">
    <property type="entry name" value="HAD-like_SPP"/>
</dbReference>
<accession>A0A9P6B056</accession>
<gene>
    <name evidence="1" type="ORF">BS47DRAFT_1342139</name>
</gene>
<dbReference type="SUPFAM" id="SSF56784">
    <property type="entry name" value="HAD-like"/>
    <property type="match status" value="1"/>
</dbReference>
<dbReference type="Gene3D" id="3.40.50.1000">
    <property type="entry name" value="HAD superfamily/HAD-like"/>
    <property type="match status" value="1"/>
</dbReference>
<dbReference type="PANTHER" id="PTHR43481">
    <property type="entry name" value="FRUCTOSE-1-PHOSPHATE PHOSPHATASE"/>
    <property type="match status" value="1"/>
</dbReference>
<name>A0A9P6B056_9AGAM</name>
<dbReference type="SFLD" id="SFLDG01129">
    <property type="entry name" value="C1.5:_HAD__Beta-PGM__Phosphata"/>
    <property type="match status" value="1"/>
</dbReference>
<dbReference type="PANTHER" id="PTHR43481:SF4">
    <property type="entry name" value="GLYCEROL-1-PHOSPHATE PHOSPHOHYDROLASE 1-RELATED"/>
    <property type="match status" value="1"/>
</dbReference>
<dbReference type="InterPro" id="IPR006439">
    <property type="entry name" value="HAD-SF_hydro_IA"/>
</dbReference>
<dbReference type="Proteomes" id="UP000886523">
    <property type="component" value="Unassembled WGS sequence"/>
</dbReference>
<comment type="caution">
    <text evidence="1">The sequence shown here is derived from an EMBL/GenBank/DDBJ whole genome shotgun (WGS) entry which is preliminary data.</text>
</comment>
<evidence type="ECO:0000313" key="1">
    <source>
        <dbReference type="EMBL" id="KAF9515231.1"/>
    </source>
</evidence>
<dbReference type="InterPro" id="IPR023198">
    <property type="entry name" value="PGP-like_dom2"/>
</dbReference>
<dbReference type="InterPro" id="IPR036412">
    <property type="entry name" value="HAD-like_sf"/>
</dbReference>
<dbReference type="OrthoDB" id="40579at2759"/>
<evidence type="ECO:0000313" key="2">
    <source>
        <dbReference type="Proteomes" id="UP000886523"/>
    </source>
</evidence>
<dbReference type="GO" id="GO:0050308">
    <property type="term" value="F:sugar-phosphatase activity"/>
    <property type="evidence" value="ECO:0007669"/>
    <property type="project" value="TreeGrafter"/>
</dbReference>
<dbReference type="SFLD" id="SFLDS00003">
    <property type="entry name" value="Haloacid_Dehalogenase"/>
    <property type="match status" value="1"/>
</dbReference>
<dbReference type="AlphaFoldDB" id="A0A9P6B056"/>
<protein>
    <submittedName>
        <fullName evidence="1">Uncharacterized protein</fullName>
    </submittedName>
</protein>
<dbReference type="NCBIfam" id="TIGR01509">
    <property type="entry name" value="HAD-SF-IA-v3"/>
    <property type="match status" value="1"/>
</dbReference>
<dbReference type="Gene3D" id="1.10.150.240">
    <property type="entry name" value="Putative phosphatase, domain 2"/>
    <property type="match status" value="1"/>
</dbReference>
<dbReference type="InterPro" id="IPR023214">
    <property type="entry name" value="HAD_sf"/>
</dbReference>
<sequence length="248" mass="26709">MATSISFDRQGLLFDMDGTLVDSTEGVLGAWASFLKTYSYLDLDDILRSSHGVRTEDNLRKYLPDLPEDQIPLEAARFELEIVLTAERTAAATGQSPISPCEGVASNIIPLLYPQELVKETWAVCTSAARTYASKALALAKIPVPTAFVTADDIKNGKPAPDPYLLGAQLLGLEASKCVVFEDAPAGIISGRAGGCTVIAVLTTHDREAVLAAGPTYILETLLEVKLERIEEGWRITLPSSSMVDPRE</sequence>